<dbReference type="Proteomes" id="UP001200741">
    <property type="component" value="Unassembled WGS sequence"/>
</dbReference>
<keyword evidence="1" id="KW-1133">Transmembrane helix</keyword>
<dbReference type="EMBL" id="JAJTWU010000003">
    <property type="protein sequence ID" value="MCE4554388.1"/>
    <property type="molecule type" value="Genomic_DNA"/>
</dbReference>
<sequence>MIDPRWYGVIELGLVFGAILGWAGWQWWGWRRWRRDQQRRASGKGDGDAPP</sequence>
<name>A0ABS8XT68_9BURK</name>
<organism evidence="2 3">
    <name type="scientific">Pelomonas cellulosilytica</name>
    <dbReference type="NCBI Taxonomy" id="2906762"/>
    <lineage>
        <taxon>Bacteria</taxon>
        <taxon>Pseudomonadati</taxon>
        <taxon>Pseudomonadota</taxon>
        <taxon>Betaproteobacteria</taxon>
        <taxon>Burkholderiales</taxon>
        <taxon>Sphaerotilaceae</taxon>
        <taxon>Roseateles</taxon>
    </lineage>
</organism>
<comment type="caution">
    <text evidence="2">The sequence shown here is derived from an EMBL/GenBank/DDBJ whole genome shotgun (WGS) entry which is preliminary data.</text>
</comment>
<proteinExistence type="predicted"/>
<evidence type="ECO:0000256" key="1">
    <source>
        <dbReference type="SAM" id="Phobius"/>
    </source>
</evidence>
<reference evidence="2 3" key="1">
    <citation type="submission" date="2021-12" db="EMBL/GenBank/DDBJ databases">
        <title>Genome seq of P8.</title>
        <authorList>
            <person name="Seo T."/>
        </authorList>
    </citation>
    <scope>NUCLEOTIDE SEQUENCE [LARGE SCALE GENOMIC DNA]</scope>
    <source>
        <strain evidence="2 3">P8</strain>
    </source>
</reference>
<evidence type="ECO:0000313" key="2">
    <source>
        <dbReference type="EMBL" id="MCE4554388.1"/>
    </source>
</evidence>
<keyword evidence="3" id="KW-1185">Reference proteome</keyword>
<gene>
    <name evidence="2" type="ORF">LXT13_07995</name>
</gene>
<feature type="transmembrane region" description="Helical" evidence="1">
    <location>
        <begin position="6"/>
        <end position="30"/>
    </location>
</feature>
<dbReference type="RefSeq" id="WP_233371312.1">
    <property type="nucleotide sequence ID" value="NZ_JAJTWU010000003.1"/>
</dbReference>
<keyword evidence="1" id="KW-0812">Transmembrane</keyword>
<evidence type="ECO:0000313" key="3">
    <source>
        <dbReference type="Proteomes" id="UP001200741"/>
    </source>
</evidence>
<protein>
    <submittedName>
        <fullName evidence="2">Uncharacterized protein</fullName>
    </submittedName>
</protein>
<keyword evidence="1" id="KW-0472">Membrane</keyword>
<accession>A0ABS8XT68</accession>